<name>A0A1X1WSZ5_MYCIR</name>
<feature type="transmembrane region" description="Helical" evidence="1">
    <location>
        <begin position="26"/>
        <end position="51"/>
    </location>
</feature>
<dbReference type="Gene3D" id="3.30.70.270">
    <property type="match status" value="1"/>
</dbReference>
<dbReference type="RefSeq" id="WP_085173718.1">
    <property type="nucleotide sequence ID" value="NZ_LQPC01000026.1"/>
</dbReference>
<dbReference type="SMART" id="SM00267">
    <property type="entry name" value="GGDEF"/>
    <property type="match status" value="1"/>
</dbReference>
<dbReference type="GO" id="GO:0005886">
    <property type="term" value="C:plasma membrane"/>
    <property type="evidence" value="ECO:0007669"/>
    <property type="project" value="TreeGrafter"/>
</dbReference>
<dbReference type="GO" id="GO:0043709">
    <property type="term" value="P:cell adhesion involved in single-species biofilm formation"/>
    <property type="evidence" value="ECO:0007669"/>
    <property type="project" value="TreeGrafter"/>
</dbReference>
<feature type="domain" description="GGDEF" evidence="2">
    <location>
        <begin position="222"/>
        <end position="353"/>
    </location>
</feature>
<proteinExistence type="predicted"/>
<feature type="transmembrane region" description="Helical" evidence="1">
    <location>
        <begin position="133"/>
        <end position="154"/>
    </location>
</feature>
<dbReference type="GO" id="GO:0052621">
    <property type="term" value="F:diguanylate cyclase activity"/>
    <property type="evidence" value="ECO:0007669"/>
    <property type="project" value="TreeGrafter"/>
</dbReference>
<comment type="caution">
    <text evidence="3">The sequence shown here is derived from an EMBL/GenBank/DDBJ whole genome shotgun (WGS) entry which is preliminary data.</text>
</comment>
<evidence type="ECO:0000313" key="4">
    <source>
        <dbReference type="Proteomes" id="UP000193622"/>
    </source>
</evidence>
<dbReference type="CDD" id="cd01949">
    <property type="entry name" value="GGDEF"/>
    <property type="match status" value="1"/>
</dbReference>
<organism evidence="3 4">
    <name type="scientific">Mycolicibacterium iranicum</name>
    <name type="common">Mycobacterium iranicum</name>
    <dbReference type="NCBI Taxonomy" id="912594"/>
    <lineage>
        <taxon>Bacteria</taxon>
        <taxon>Bacillati</taxon>
        <taxon>Actinomycetota</taxon>
        <taxon>Actinomycetes</taxon>
        <taxon>Mycobacteriales</taxon>
        <taxon>Mycobacteriaceae</taxon>
        <taxon>Mycolicibacterium</taxon>
    </lineage>
</organism>
<dbReference type="GO" id="GO:1902201">
    <property type="term" value="P:negative regulation of bacterial-type flagellum-dependent cell motility"/>
    <property type="evidence" value="ECO:0007669"/>
    <property type="project" value="TreeGrafter"/>
</dbReference>
<dbReference type="Proteomes" id="UP000193622">
    <property type="component" value="Unassembled WGS sequence"/>
</dbReference>
<dbReference type="InterPro" id="IPR000160">
    <property type="entry name" value="GGDEF_dom"/>
</dbReference>
<dbReference type="PROSITE" id="PS50887">
    <property type="entry name" value="GGDEF"/>
    <property type="match status" value="1"/>
</dbReference>
<dbReference type="NCBIfam" id="TIGR00254">
    <property type="entry name" value="GGDEF"/>
    <property type="match status" value="1"/>
</dbReference>
<reference evidence="3 4" key="1">
    <citation type="submission" date="2016-01" db="EMBL/GenBank/DDBJ databases">
        <title>The new phylogeny of the genus Mycobacterium.</title>
        <authorList>
            <person name="Tarcisio F."/>
            <person name="Conor M."/>
            <person name="Antonella G."/>
            <person name="Elisabetta G."/>
            <person name="Giulia F.S."/>
            <person name="Sara T."/>
            <person name="Anna F."/>
            <person name="Clotilde B."/>
            <person name="Roberto B."/>
            <person name="Veronica D.S."/>
            <person name="Fabio R."/>
            <person name="Monica P."/>
            <person name="Olivier J."/>
            <person name="Enrico T."/>
            <person name="Nicola S."/>
        </authorList>
    </citation>
    <scope>NUCLEOTIDE SEQUENCE [LARGE SCALE GENOMIC DNA]</scope>
    <source>
        <strain evidence="3 4">DSM 45541</strain>
    </source>
</reference>
<sequence length="355" mass="37284">MNHIRQWWRQPDRHEWLSEYLASRRLLRVSSVVMAAIMTALAAAIALMAISPSGQQGAASGVVLAIAVVFVGIAVTYAVRWPSRRQSTVFSVLGSAAIACVALTATDPHTGLLTCWAFVGLAAYVATFHNPRLLAVTVSAALVTAGVCAARMAWAGDVAMAVATLLLSTGGLLTVPFGGQILVRLLWNDAVSTDPLTGLTNRRGFRRSVRALVAEAARRGSGSFSIVVIDLDGFKRLNDTLGHAVGDQVLVDVAERLRSASGSGVITARVGGEEFAVAQASPPREMEMLARRLCSAIASNQWGVTASLGIAGVTVTDPRADTATLIERVFAAADMAMYEAKRAGGNQIRQSSAAA</sequence>
<evidence type="ECO:0000313" key="3">
    <source>
        <dbReference type="EMBL" id="ORV89704.1"/>
    </source>
</evidence>
<dbReference type="InterPro" id="IPR029787">
    <property type="entry name" value="Nucleotide_cyclase"/>
</dbReference>
<keyword evidence="1" id="KW-0472">Membrane</keyword>
<feature type="transmembrane region" description="Helical" evidence="1">
    <location>
        <begin position="111"/>
        <end position="128"/>
    </location>
</feature>
<dbReference type="SUPFAM" id="SSF55073">
    <property type="entry name" value="Nucleotide cyclase"/>
    <property type="match status" value="1"/>
</dbReference>
<gene>
    <name evidence="3" type="ORF">AWC12_09900</name>
</gene>
<evidence type="ECO:0000259" key="2">
    <source>
        <dbReference type="PROSITE" id="PS50887"/>
    </source>
</evidence>
<protein>
    <recommendedName>
        <fullName evidence="2">GGDEF domain-containing protein</fullName>
    </recommendedName>
</protein>
<feature type="transmembrane region" description="Helical" evidence="1">
    <location>
        <begin position="160"/>
        <end position="183"/>
    </location>
</feature>
<dbReference type="AlphaFoldDB" id="A0A1X1WSZ5"/>
<dbReference type="InterPro" id="IPR043128">
    <property type="entry name" value="Rev_trsase/Diguanyl_cyclase"/>
</dbReference>
<keyword evidence="1" id="KW-1133">Transmembrane helix</keyword>
<dbReference type="PANTHER" id="PTHR45138:SF9">
    <property type="entry name" value="DIGUANYLATE CYCLASE DGCM-RELATED"/>
    <property type="match status" value="1"/>
</dbReference>
<evidence type="ECO:0000256" key="1">
    <source>
        <dbReference type="SAM" id="Phobius"/>
    </source>
</evidence>
<dbReference type="Pfam" id="PF00990">
    <property type="entry name" value="GGDEF"/>
    <property type="match status" value="1"/>
</dbReference>
<feature type="transmembrane region" description="Helical" evidence="1">
    <location>
        <begin position="57"/>
        <end position="79"/>
    </location>
</feature>
<feature type="transmembrane region" description="Helical" evidence="1">
    <location>
        <begin position="88"/>
        <end position="105"/>
    </location>
</feature>
<keyword evidence="1" id="KW-0812">Transmembrane</keyword>
<dbReference type="PANTHER" id="PTHR45138">
    <property type="entry name" value="REGULATORY COMPONENTS OF SENSORY TRANSDUCTION SYSTEM"/>
    <property type="match status" value="1"/>
</dbReference>
<dbReference type="EMBL" id="LQPC01000026">
    <property type="protein sequence ID" value="ORV89704.1"/>
    <property type="molecule type" value="Genomic_DNA"/>
</dbReference>
<accession>A0A1X1WSZ5</accession>
<dbReference type="InterPro" id="IPR050469">
    <property type="entry name" value="Diguanylate_Cyclase"/>
</dbReference>